<dbReference type="Gene3D" id="2.40.128.20">
    <property type="match status" value="1"/>
</dbReference>
<dbReference type="InterPro" id="IPR002968">
    <property type="entry name" value="A1-microglobln"/>
</dbReference>
<dbReference type="InterPro" id="IPR000566">
    <property type="entry name" value="Lipocln_cytosolic_FA-bd_dom"/>
</dbReference>
<dbReference type="InterPro" id="IPR012674">
    <property type="entry name" value="Calycin"/>
</dbReference>
<feature type="signal peptide" evidence="5">
    <location>
        <begin position="1"/>
        <end position="23"/>
    </location>
</feature>
<dbReference type="GO" id="GO:0005576">
    <property type="term" value="C:extracellular region"/>
    <property type="evidence" value="ECO:0007669"/>
    <property type="project" value="UniProtKB-SubCell"/>
</dbReference>
<reference evidence="7 8" key="1">
    <citation type="submission" date="2024-09" db="EMBL/GenBank/DDBJ databases">
        <title>A chromosome-level genome assembly of Gray's grenadier anchovy, Coilia grayii.</title>
        <authorList>
            <person name="Fu Z."/>
        </authorList>
    </citation>
    <scope>NUCLEOTIDE SEQUENCE [LARGE SCALE GENOMIC DNA]</scope>
    <source>
        <strain evidence="7">G4</strain>
        <tissue evidence="7">Muscle</tissue>
    </source>
</reference>
<dbReference type="PRINTS" id="PR00179">
    <property type="entry name" value="LIPOCALIN"/>
</dbReference>
<sequence>MRHLWICMATVVLLGGLTTMGQAAATRNRSGRNQRKQKENPIDKITAASNLNLNQMAGKWYLISVASKCPYLLENGFKVESTIISLTPPTATDAPVLVSTLRKLNQQCWEIKQEYQTTKDKGRFLIANKNERKNIDIVIGETDHSSYAILYYQRHGKISMKLYGRSSKVPDSIADKFEDIAAKQNLGLDYVFQFPDYSFCETPDKDHVLGKPKQSVYDIFGFI</sequence>
<evidence type="ECO:0000313" key="8">
    <source>
        <dbReference type="Proteomes" id="UP001591681"/>
    </source>
</evidence>
<gene>
    <name evidence="7" type="ORF">ACEWY4_019217</name>
</gene>
<accession>A0ABD1JFE4</accession>
<dbReference type="AlphaFoldDB" id="A0ABD1JFE4"/>
<evidence type="ECO:0000256" key="3">
    <source>
        <dbReference type="ARBA" id="ARBA00022729"/>
    </source>
</evidence>
<keyword evidence="2" id="KW-0964">Secreted</keyword>
<evidence type="ECO:0000259" key="6">
    <source>
        <dbReference type="Pfam" id="PF00061"/>
    </source>
</evidence>
<dbReference type="Proteomes" id="UP001591681">
    <property type="component" value="Unassembled WGS sequence"/>
</dbReference>
<dbReference type="PRINTS" id="PR01215">
    <property type="entry name" value="A1MCGLOBULIN"/>
</dbReference>
<dbReference type="PANTHER" id="PTHR47304:SF1">
    <property type="entry name" value="COMPLEMENT COMPONENT C8 GAMMA CHAIN"/>
    <property type="match status" value="1"/>
</dbReference>
<dbReference type="EMBL" id="JBHFQA010000016">
    <property type="protein sequence ID" value="KAL2085897.1"/>
    <property type="molecule type" value="Genomic_DNA"/>
</dbReference>
<evidence type="ECO:0000313" key="7">
    <source>
        <dbReference type="EMBL" id="KAL2085897.1"/>
    </source>
</evidence>
<dbReference type="SUPFAM" id="SSF50814">
    <property type="entry name" value="Lipocalins"/>
    <property type="match status" value="1"/>
</dbReference>
<organism evidence="7 8">
    <name type="scientific">Coilia grayii</name>
    <name type="common">Gray's grenadier anchovy</name>
    <dbReference type="NCBI Taxonomy" id="363190"/>
    <lineage>
        <taxon>Eukaryota</taxon>
        <taxon>Metazoa</taxon>
        <taxon>Chordata</taxon>
        <taxon>Craniata</taxon>
        <taxon>Vertebrata</taxon>
        <taxon>Euteleostomi</taxon>
        <taxon>Actinopterygii</taxon>
        <taxon>Neopterygii</taxon>
        <taxon>Teleostei</taxon>
        <taxon>Clupei</taxon>
        <taxon>Clupeiformes</taxon>
        <taxon>Clupeoidei</taxon>
        <taxon>Engraulidae</taxon>
        <taxon>Coilinae</taxon>
        <taxon>Coilia</taxon>
    </lineage>
</organism>
<dbReference type="PANTHER" id="PTHR47304">
    <property type="entry name" value="COMPLEMENT COMPONENT C8 GAMMA CHAIN"/>
    <property type="match status" value="1"/>
</dbReference>
<keyword evidence="4" id="KW-1015">Disulfide bond</keyword>
<feature type="chain" id="PRO_5044812186" description="Lipocalin/cytosolic fatty-acid binding domain-containing protein" evidence="5">
    <location>
        <begin position="24"/>
        <end position="223"/>
    </location>
</feature>
<dbReference type="Pfam" id="PF00061">
    <property type="entry name" value="Lipocalin"/>
    <property type="match status" value="1"/>
</dbReference>
<dbReference type="InterPro" id="IPR043245">
    <property type="entry name" value="C8G"/>
</dbReference>
<evidence type="ECO:0000256" key="1">
    <source>
        <dbReference type="ARBA" id="ARBA00004613"/>
    </source>
</evidence>
<evidence type="ECO:0000256" key="5">
    <source>
        <dbReference type="SAM" id="SignalP"/>
    </source>
</evidence>
<feature type="domain" description="Lipocalin/cytosolic fatty-acid binding" evidence="6">
    <location>
        <begin position="57"/>
        <end position="193"/>
    </location>
</feature>
<keyword evidence="8" id="KW-1185">Reference proteome</keyword>
<evidence type="ECO:0000256" key="4">
    <source>
        <dbReference type="ARBA" id="ARBA00023157"/>
    </source>
</evidence>
<evidence type="ECO:0000256" key="2">
    <source>
        <dbReference type="ARBA" id="ARBA00022525"/>
    </source>
</evidence>
<keyword evidence="3 5" id="KW-0732">Signal</keyword>
<name>A0ABD1JFE4_9TELE</name>
<protein>
    <recommendedName>
        <fullName evidence="6">Lipocalin/cytosolic fatty-acid binding domain-containing protein</fullName>
    </recommendedName>
</protein>
<proteinExistence type="predicted"/>
<comment type="subcellular location">
    <subcellularLocation>
        <location evidence="1">Secreted</location>
    </subcellularLocation>
</comment>
<comment type="caution">
    <text evidence="7">The sequence shown here is derived from an EMBL/GenBank/DDBJ whole genome shotgun (WGS) entry which is preliminary data.</text>
</comment>